<sequence>MVKTINIPKINPLKDSDNRPFWSVMITTYNRTDYLEKCIKSVISQNFSPEEMQIEVVDDHSQKDIKEIVDIIGNNRVSFYRQPQNVGIYANWNTCIERAKGRWIHILSDDDLVAPEFYQAYGRMIEKYHPSVVIGQSKFIDENDKETGISPALQESEGILNNALQVLAVRNLIRTPGIVISREAYEKVGGFTSDLVFTPDWEMWTRLAESVKIAYINLPYSFFRLHSASETSRLVLTGEYVTDNLDAAKIIHARINNLKERKKTKLEFNQWLSSTTYYYAQKILSKNLYLPGLKMAFISLKLSPSIAHFKKITKLLLRSTLNLIHP</sequence>
<dbReference type="PANTHER" id="PTHR43685:SF2">
    <property type="entry name" value="GLYCOSYLTRANSFERASE 2-LIKE DOMAIN-CONTAINING PROTEIN"/>
    <property type="match status" value="1"/>
</dbReference>
<dbReference type="EMBL" id="CP001287">
    <property type="protein sequence ID" value="ACK64151.1"/>
    <property type="molecule type" value="Genomic_DNA"/>
</dbReference>
<name>B7JZJ1_RIPO1</name>
<dbReference type="STRING" id="41431.PCC8801_0044"/>
<protein>
    <submittedName>
        <fullName evidence="2">Glycosyl transferase family 2</fullName>
    </submittedName>
</protein>
<dbReference type="HOGENOM" id="CLU_025996_0_0_3"/>
<feature type="domain" description="Glycosyltransferase 2-like" evidence="1">
    <location>
        <begin position="23"/>
        <end position="153"/>
    </location>
</feature>
<proteinExistence type="predicted"/>
<accession>B7JZJ1</accession>
<dbReference type="InterPro" id="IPR001173">
    <property type="entry name" value="Glyco_trans_2-like"/>
</dbReference>
<dbReference type="AlphaFoldDB" id="B7JZJ1"/>
<evidence type="ECO:0000313" key="2">
    <source>
        <dbReference type="EMBL" id="ACK64151.1"/>
    </source>
</evidence>
<dbReference type="Gene3D" id="3.90.550.10">
    <property type="entry name" value="Spore Coat Polysaccharide Biosynthesis Protein SpsA, Chain A"/>
    <property type="match status" value="1"/>
</dbReference>
<keyword evidence="3" id="KW-1185">Reference proteome</keyword>
<keyword evidence="2" id="KW-0808">Transferase</keyword>
<evidence type="ECO:0000259" key="1">
    <source>
        <dbReference type="Pfam" id="PF00535"/>
    </source>
</evidence>
<dbReference type="Proteomes" id="UP000008204">
    <property type="component" value="Chromosome"/>
</dbReference>
<dbReference type="SUPFAM" id="SSF53448">
    <property type="entry name" value="Nucleotide-diphospho-sugar transferases"/>
    <property type="match status" value="1"/>
</dbReference>
<reference evidence="3" key="1">
    <citation type="journal article" date="2011" name="MBio">
        <title>Novel metabolic attributes of the genus Cyanothece, comprising a group of unicellular nitrogen-fixing Cyanobacteria.</title>
        <authorList>
            <person name="Bandyopadhyay A."/>
            <person name="Elvitigala T."/>
            <person name="Welsh E."/>
            <person name="Stockel J."/>
            <person name="Liberton M."/>
            <person name="Min H."/>
            <person name="Sherman L.A."/>
            <person name="Pakrasi H.B."/>
        </authorList>
    </citation>
    <scope>NUCLEOTIDE SEQUENCE [LARGE SCALE GENOMIC DNA]</scope>
    <source>
        <strain evidence="3">PCC 8801</strain>
    </source>
</reference>
<dbReference type="Pfam" id="PF00535">
    <property type="entry name" value="Glycos_transf_2"/>
    <property type="match status" value="1"/>
</dbReference>
<gene>
    <name evidence="2" type="ordered locus">PCC8801_0044</name>
</gene>
<dbReference type="GO" id="GO:0016740">
    <property type="term" value="F:transferase activity"/>
    <property type="evidence" value="ECO:0007669"/>
    <property type="project" value="UniProtKB-KW"/>
</dbReference>
<dbReference type="InterPro" id="IPR029044">
    <property type="entry name" value="Nucleotide-diphossugar_trans"/>
</dbReference>
<organism evidence="2 3">
    <name type="scientific">Rippkaea orientalis (strain PCC 8801 / RF-1)</name>
    <name type="common">Cyanothece sp. (strain PCC 8801)</name>
    <dbReference type="NCBI Taxonomy" id="41431"/>
    <lineage>
        <taxon>Bacteria</taxon>
        <taxon>Bacillati</taxon>
        <taxon>Cyanobacteriota</taxon>
        <taxon>Cyanophyceae</taxon>
        <taxon>Oscillatoriophycideae</taxon>
        <taxon>Chroococcales</taxon>
        <taxon>Aphanothecaceae</taxon>
        <taxon>Rippkaea</taxon>
        <taxon>Rippkaea orientalis</taxon>
    </lineage>
</organism>
<dbReference type="CAZy" id="GT2">
    <property type="family name" value="Glycosyltransferase Family 2"/>
</dbReference>
<dbReference type="KEGG" id="cyp:PCC8801_0044"/>
<evidence type="ECO:0000313" key="3">
    <source>
        <dbReference type="Proteomes" id="UP000008204"/>
    </source>
</evidence>
<dbReference type="OrthoDB" id="5291101at2"/>
<dbReference type="eggNOG" id="COG1215">
    <property type="taxonomic scope" value="Bacteria"/>
</dbReference>
<dbReference type="PANTHER" id="PTHR43685">
    <property type="entry name" value="GLYCOSYLTRANSFERASE"/>
    <property type="match status" value="1"/>
</dbReference>
<dbReference type="InterPro" id="IPR050834">
    <property type="entry name" value="Glycosyltransf_2"/>
</dbReference>